<evidence type="ECO:0000259" key="9">
    <source>
        <dbReference type="PROSITE" id="PS50929"/>
    </source>
</evidence>
<dbReference type="InterPro" id="IPR017871">
    <property type="entry name" value="ABC_transporter-like_CS"/>
</dbReference>
<protein>
    <submittedName>
        <fullName evidence="10">ABC transporter ATP-binding protein</fullName>
    </submittedName>
</protein>
<dbReference type="Pfam" id="PF00005">
    <property type="entry name" value="ABC_tran"/>
    <property type="match status" value="1"/>
</dbReference>
<dbReference type="InterPro" id="IPR036640">
    <property type="entry name" value="ABC1_TM_sf"/>
</dbReference>
<evidence type="ECO:0000256" key="3">
    <source>
        <dbReference type="ARBA" id="ARBA00022741"/>
    </source>
</evidence>
<dbReference type="EMBL" id="JBHSSB010000015">
    <property type="protein sequence ID" value="MFC6294804.1"/>
    <property type="molecule type" value="Genomic_DNA"/>
</dbReference>
<feature type="transmembrane region" description="Helical" evidence="7">
    <location>
        <begin position="264"/>
        <end position="282"/>
    </location>
</feature>
<organism evidence="10 11">
    <name type="scientific">Lactiplantibacillus daoliensis</name>
    <dbReference type="NCBI Taxonomy" id="2559916"/>
    <lineage>
        <taxon>Bacteria</taxon>
        <taxon>Bacillati</taxon>
        <taxon>Bacillota</taxon>
        <taxon>Bacilli</taxon>
        <taxon>Lactobacillales</taxon>
        <taxon>Lactobacillaceae</taxon>
        <taxon>Lactiplantibacillus</taxon>
    </lineage>
</organism>
<dbReference type="CDD" id="cd18551">
    <property type="entry name" value="ABC_6TM_LmrA_like"/>
    <property type="match status" value="1"/>
</dbReference>
<dbReference type="InterPro" id="IPR039421">
    <property type="entry name" value="Type_1_exporter"/>
</dbReference>
<keyword evidence="11" id="KW-1185">Reference proteome</keyword>
<feature type="transmembrane region" description="Helical" evidence="7">
    <location>
        <begin position="40"/>
        <end position="62"/>
    </location>
</feature>
<dbReference type="PANTHER" id="PTHR43394:SF1">
    <property type="entry name" value="ATP-BINDING CASSETTE SUB-FAMILY B MEMBER 10, MITOCHONDRIAL"/>
    <property type="match status" value="1"/>
</dbReference>
<dbReference type="InterPro" id="IPR011527">
    <property type="entry name" value="ABC1_TM_dom"/>
</dbReference>
<dbReference type="PROSITE" id="PS50929">
    <property type="entry name" value="ABC_TM1F"/>
    <property type="match status" value="1"/>
</dbReference>
<keyword evidence="3" id="KW-0547">Nucleotide-binding</keyword>
<keyword evidence="4 10" id="KW-0067">ATP-binding</keyword>
<dbReference type="SUPFAM" id="SSF52540">
    <property type="entry name" value="P-loop containing nucleoside triphosphate hydrolases"/>
    <property type="match status" value="1"/>
</dbReference>
<dbReference type="PROSITE" id="PS50893">
    <property type="entry name" value="ABC_TRANSPORTER_2"/>
    <property type="match status" value="1"/>
</dbReference>
<dbReference type="PROSITE" id="PS00211">
    <property type="entry name" value="ABC_TRANSPORTER_1"/>
    <property type="match status" value="1"/>
</dbReference>
<sequence>MATQSVTSADNLVDHKSHRKYGTRDLLRLITHYAHPKKGLFLVGILLSFVATICSLSITLLLKQFIDAFNHGTSGHLLVQLSLIIVFQLLASVSSSFLLNYTGVDAVSTLRSKLWEHIVDLPIPYFDQNRTGELSSRVVNDTSTIFELISSQFSNAINGIISIIGSLVLMLMLNFKLTIIILIIVPIMAAIIVPMGQILARISKAIQKETANLNSAAVQMISQNRLVKAMVAEKSLKQQGTDQVNRIKGFSVNQIKLVSILNPILNIILLAAIFIIIVYGGILVQTKALTIGSLVAFLMYAVQMISPLSSVTGLVTAVQQTVGATERIDNILDSPVEDKRVDGKDLANIDKISFDHVNFGYQTDKMILKDIDLTIQQGERIALIGESGSGKTTLVSLLESYYAPTSGNLTINGDPMVDFAIPALRNRIGYVSQEVDLMPGTIRDNLLLGSTTAVSDTHLVDLLGQVGLTAWVQELPAGLDTDVGERGLNVSGGQRQRLAIVRALVRKPSLLILDEATASLDNRNQERVTELLATLPKDLTTITIVHRLNQIEAYPRILFMEHGQITGDGNHDQLLATHDSYRDFYQLQYRHG</sequence>
<comment type="subcellular location">
    <subcellularLocation>
        <location evidence="1">Cell membrane</location>
        <topology evidence="1">Multi-pass membrane protein</topology>
    </subcellularLocation>
</comment>
<evidence type="ECO:0000259" key="8">
    <source>
        <dbReference type="PROSITE" id="PS50893"/>
    </source>
</evidence>
<dbReference type="InterPro" id="IPR003439">
    <property type="entry name" value="ABC_transporter-like_ATP-bd"/>
</dbReference>
<dbReference type="InterPro" id="IPR027417">
    <property type="entry name" value="P-loop_NTPase"/>
</dbReference>
<dbReference type="Proteomes" id="UP001596227">
    <property type="component" value="Unassembled WGS sequence"/>
</dbReference>
<evidence type="ECO:0000256" key="6">
    <source>
        <dbReference type="ARBA" id="ARBA00023136"/>
    </source>
</evidence>
<dbReference type="PANTHER" id="PTHR43394">
    <property type="entry name" value="ATP-DEPENDENT PERMEASE MDL1, MITOCHONDRIAL"/>
    <property type="match status" value="1"/>
</dbReference>
<reference evidence="11" key="1">
    <citation type="journal article" date="2019" name="Int. J. Syst. Evol. Microbiol.">
        <title>The Global Catalogue of Microorganisms (GCM) 10K type strain sequencing project: providing services to taxonomists for standard genome sequencing and annotation.</title>
        <authorList>
            <consortium name="The Broad Institute Genomics Platform"/>
            <consortium name="The Broad Institute Genome Sequencing Center for Infectious Disease"/>
            <person name="Wu L."/>
            <person name="Ma J."/>
        </authorList>
    </citation>
    <scope>NUCLEOTIDE SEQUENCE [LARGE SCALE GENOMIC DNA]</scope>
    <source>
        <strain evidence="11">CCM 8934</strain>
    </source>
</reference>
<evidence type="ECO:0000256" key="4">
    <source>
        <dbReference type="ARBA" id="ARBA00022840"/>
    </source>
</evidence>
<keyword evidence="2 7" id="KW-0812">Transmembrane</keyword>
<keyword evidence="6 7" id="KW-0472">Membrane</keyword>
<dbReference type="Pfam" id="PF00664">
    <property type="entry name" value="ABC_membrane"/>
    <property type="match status" value="1"/>
</dbReference>
<evidence type="ECO:0000256" key="2">
    <source>
        <dbReference type="ARBA" id="ARBA00022692"/>
    </source>
</evidence>
<dbReference type="Gene3D" id="3.40.50.300">
    <property type="entry name" value="P-loop containing nucleotide triphosphate hydrolases"/>
    <property type="match status" value="1"/>
</dbReference>
<evidence type="ECO:0000256" key="5">
    <source>
        <dbReference type="ARBA" id="ARBA00022989"/>
    </source>
</evidence>
<evidence type="ECO:0000313" key="10">
    <source>
        <dbReference type="EMBL" id="MFC6294804.1"/>
    </source>
</evidence>
<feature type="transmembrane region" description="Helical" evidence="7">
    <location>
        <begin position="77"/>
        <end position="101"/>
    </location>
</feature>
<feature type="domain" description="ABC transporter" evidence="8">
    <location>
        <begin position="352"/>
        <end position="587"/>
    </location>
</feature>
<feature type="transmembrane region" description="Helical" evidence="7">
    <location>
        <begin position="179"/>
        <end position="200"/>
    </location>
</feature>
<evidence type="ECO:0000256" key="1">
    <source>
        <dbReference type="ARBA" id="ARBA00004651"/>
    </source>
</evidence>
<evidence type="ECO:0000256" key="7">
    <source>
        <dbReference type="SAM" id="Phobius"/>
    </source>
</evidence>
<proteinExistence type="predicted"/>
<dbReference type="RefSeq" id="WP_137606544.1">
    <property type="nucleotide sequence ID" value="NZ_BJDH01000002.1"/>
</dbReference>
<dbReference type="SMART" id="SM00382">
    <property type="entry name" value="AAA"/>
    <property type="match status" value="1"/>
</dbReference>
<dbReference type="Gene3D" id="1.20.1560.10">
    <property type="entry name" value="ABC transporter type 1, transmembrane domain"/>
    <property type="match status" value="1"/>
</dbReference>
<dbReference type="InterPro" id="IPR003593">
    <property type="entry name" value="AAA+_ATPase"/>
</dbReference>
<name>A0ABW1UGH7_9LACO</name>
<dbReference type="SUPFAM" id="SSF90123">
    <property type="entry name" value="ABC transporter transmembrane region"/>
    <property type="match status" value="1"/>
</dbReference>
<accession>A0ABW1UGH7</accession>
<keyword evidence="5 7" id="KW-1133">Transmembrane helix</keyword>
<dbReference type="GO" id="GO:0005524">
    <property type="term" value="F:ATP binding"/>
    <property type="evidence" value="ECO:0007669"/>
    <property type="project" value="UniProtKB-KW"/>
</dbReference>
<gene>
    <name evidence="10" type="ORF">ACFQH1_06285</name>
</gene>
<comment type="caution">
    <text evidence="10">The sequence shown here is derived from an EMBL/GenBank/DDBJ whole genome shotgun (WGS) entry which is preliminary data.</text>
</comment>
<evidence type="ECO:0000313" key="11">
    <source>
        <dbReference type="Proteomes" id="UP001596227"/>
    </source>
</evidence>
<feature type="domain" description="ABC transmembrane type-1" evidence="9">
    <location>
        <begin position="42"/>
        <end position="320"/>
    </location>
</feature>
<feature type="transmembrane region" description="Helical" evidence="7">
    <location>
        <begin position="156"/>
        <end position="173"/>
    </location>
</feature>